<proteinExistence type="predicted"/>
<dbReference type="EMBL" id="JACJQC010000020">
    <property type="protein sequence ID" value="MBD2173652.1"/>
    <property type="molecule type" value="Genomic_DNA"/>
</dbReference>
<reference evidence="1 2" key="1">
    <citation type="journal article" date="2020" name="ISME J.">
        <title>Comparative genomics reveals insights into cyanobacterial evolution and habitat adaptation.</title>
        <authorList>
            <person name="Chen M.Y."/>
            <person name="Teng W.K."/>
            <person name="Zhao L."/>
            <person name="Hu C.X."/>
            <person name="Zhou Y.K."/>
            <person name="Han B.P."/>
            <person name="Song L.R."/>
            <person name="Shu W.S."/>
        </authorList>
    </citation>
    <scope>NUCLEOTIDE SEQUENCE [LARGE SCALE GENOMIC DNA]</scope>
    <source>
        <strain evidence="1 2">FACHB-318</strain>
    </source>
</reference>
<evidence type="ECO:0000313" key="1">
    <source>
        <dbReference type="EMBL" id="MBD2173652.1"/>
    </source>
</evidence>
<evidence type="ECO:0000313" key="2">
    <source>
        <dbReference type="Proteomes" id="UP000638897"/>
    </source>
</evidence>
<organism evidence="1 2">
    <name type="scientific">Anabaena cylindrica FACHB-318</name>
    <dbReference type="NCBI Taxonomy" id="2692880"/>
    <lineage>
        <taxon>Bacteria</taxon>
        <taxon>Bacillati</taxon>
        <taxon>Cyanobacteriota</taxon>
        <taxon>Cyanophyceae</taxon>
        <taxon>Nostocales</taxon>
        <taxon>Nostocaceae</taxon>
        <taxon>Anabaena</taxon>
    </lineage>
</organism>
<dbReference type="Proteomes" id="UP000638897">
    <property type="component" value="Unassembled WGS sequence"/>
</dbReference>
<comment type="caution">
    <text evidence="1">The sequence shown here is derived from an EMBL/GenBank/DDBJ whole genome shotgun (WGS) entry which is preliminary data.</text>
</comment>
<protein>
    <submittedName>
        <fullName evidence="1">Uncharacterized protein</fullName>
    </submittedName>
</protein>
<name>A0ABR7ZLU7_ANACY</name>
<gene>
    <name evidence="1" type="ORF">H6F81_20805</name>
</gene>
<sequence>MTLTIPPAYSLEEFLKLPETQPFCVAGYSSRINSRYNFCLAKDVN</sequence>
<keyword evidence="2" id="KW-1185">Reference proteome</keyword>
<accession>A0ABR7ZLU7</accession>
<dbReference type="RefSeq" id="WP_158629518.1">
    <property type="nucleotide sequence ID" value="NZ_JACJQC010000020.1"/>
</dbReference>